<organism evidence="2 3">
    <name type="scientific">Rhodanobacter lycopersici</name>
    <dbReference type="NCBI Taxonomy" id="3162487"/>
    <lineage>
        <taxon>Bacteria</taxon>
        <taxon>Pseudomonadati</taxon>
        <taxon>Pseudomonadota</taxon>
        <taxon>Gammaproteobacteria</taxon>
        <taxon>Lysobacterales</taxon>
        <taxon>Rhodanobacteraceae</taxon>
        <taxon>Rhodanobacter</taxon>
    </lineage>
</organism>
<dbReference type="RefSeq" id="WP_367854792.1">
    <property type="nucleotide sequence ID" value="NZ_JBFOHK010000003.1"/>
</dbReference>
<evidence type="ECO:0000313" key="2">
    <source>
        <dbReference type="EMBL" id="MEW9572734.1"/>
    </source>
</evidence>
<keyword evidence="1" id="KW-0472">Membrane</keyword>
<keyword evidence="1" id="KW-1133">Transmembrane helix</keyword>
<evidence type="ECO:0000313" key="3">
    <source>
        <dbReference type="Proteomes" id="UP001556220"/>
    </source>
</evidence>
<dbReference type="Proteomes" id="UP001556220">
    <property type="component" value="Unassembled WGS sequence"/>
</dbReference>
<keyword evidence="3" id="KW-1185">Reference proteome</keyword>
<reference evidence="2 3" key="1">
    <citation type="submission" date="2024-06" db="EMBL/GenBank/DDBJ databases">
        <authorList>
            <person name="Woo H."/>
        </authorList>
    </citation>
    <scope>NUCLEOTIDE SEQUENCE [LARGE SCALE GENOMIC DNA]</scope>
    <source>
        <strain evidence="2 3">Si-c</strain>
    </source>
</reference>
<accession>A0ABV3QGS2</accession>
<sequence>MTKNVSITPVMVERAAEQLRQERETFDQQKRHDHLWFVLRLSMGFASIVLMGAVMIVSTYILFKNADFPKEVVISAGGALFVDVLGLLVGVWKIVLSPQSVTRLQPTTSSSIPTVKE</sequence>
<proteinExistence type="predicted"/>
<evidence type="ECO:0000256" key="1">
    <source>
        <dbReference type="SAM" id="Phobius"/>
    </source>
</evidence>
<feature type="transmembrane region" description="Helical" evidence="1">
    <location>
        <begin position="73"/>
        <end position="95"/>
    </location>
</feature>
<gene>
    <name evidence="2" type="ORF">ABQJ54_13320</name>
</gene>
<keyword evidence="1" id="KW-0812">Transmembrane</keyword>
<name>A0ABV3QGS2_9GAMM</name>
<protein>
    <submittedName>
        <fullName evidence="2">Uncharacterized protein</fullName>
    </submittedName>
</protein>
<feature type="transmembrane region" description="Helical" evidence="1">
    <location>
        <begin position="37"/>
        <end position="61"/>
    </location>
</feature>
<dbReference type="EMBL" id="JBFOHK010000003">
    <property type="protein sequence ID" value="MEW9572734.1"/>
    <property type="molecule type" value="Genomic_DNA"/>
</dbReference>
<comment type="caution">
    <text evidence="2">The sequence shown here is derived from an EMBL/GenBank/DDBJ whole genome shotgun (WGS) entry which is preliminary data.</text>
</comment>